<dbReference type="Proteomes" id="UP000076632">
    <property type="component" value="Unassembled WGS sequence"/>
</dbReference>
<dbReference type="RefSeq" id="XP_018190220.1">
    <property type="nucleotide sequence ID" value="XM_018328860.1"/>
</dbReference>
<protein>
    <submittedName>
        <fullName evidence="2">Uncharacterized protein</fullName>
    </submittedName>
</protein>
<organism evidence="2 3">
    <name type="scientific">Xylona heveae (strain CBS 132557 / TC161)</name>
    <dbReference type="NCBI Taxonomy" id="1328760"/>
    <lineage>
        <taxon>Eukaryota</taxon>
        <taxon>Fungi</taxon>
        <taxon>Dikarya</taxon>
        <taxon>Ascomycota</taxon>
        <taxon>Pezizomycotina</taxon>
        <taxon>Xylonomycetes</taxon>
        <taxon>Xylonales</taxon>
        <taxon>Xylonaceae</taxon>
        <taxon>Xylona</taxon>
    </lineage>
</organism>
<feature type="compositionally biased region" description="Basic residues" evidence="1">
    <location>
        <begin position="22"/>
        <end position="47"/>
    </location>
</feature>
<proteinExistence type="predicted"/>
<evidence type="ECO:0000313" key="2">
    <source>
        <dbReference type="EMBL" id="KZF24665.1"/>
    </source>
</evidence>
<feature type="compositionally biased region" description="Basic residues" evidence="1">
    <location>
        <begin position="1"/>
        <end position="11"/>
    </location>
</feature>
<dbReference type="InParanoid" id="A0A165IBH0"/>
<sequence>MANIRPCKHVNMHLDSNDTKEKRQKNKRQKKRVRNKKRKKRRQKKKECKNGPGFMQHSNSMLTVTVALQ</sequence>
<keyword evidence="3" id="KW-1185">Reference proteome</keyword>
<feature type="region of interest" description="Disordered" evidence="1">
    <location>
        <begin position="1"/>
        <end position="69"/>
    </location>
</feature>
<gene>
    <name evidence="2" type="ORF">L228DRAFT_101896</name>
</gene>
<dbReference type="AlphaFoldDB" id="A0A165IBH0"/>
<evidence type="ECO:0000313" key="3">
    <source>
        <dbReference type="Proteomes" id="UP000076632"/>
    </source>
</evidence>
<dbReference type="EMBL" id="KV407456">
    <property type="protein sequence ID" value="KZF24665.1"/>
    <property type="molecule type" value="Genomic_DNA"/>
</dbReference>
<dbReference type="GeneID" id="28893997"/>
<accession>A0A165IBH0</accession>
<evidence type="ECO:0000256" key="1">
    <source>
        <dbReference type="SAM" id="MobiDB-lite"/>
    </source>
</evidence>
<name>A0A165IBH0_XYLHT</name>
<feature type="compositionally biased region" description="Polar residues" evidence="1">
    <location>
        <begin position="56"/>
        <end position="69"/>
    </location>
</feature>
<reference evidence="2 3" key="1">
    <citation type="journal article" date="2016" name="Fungal Biol.">
        <title>The genome of Xylona heveae provides a window into fungal endophytism.</title>
        <authorList>
            <person name="Gazis R."/>
            <person name="Kuo A."/>
            <person name="Riley R."/>
            <person name="LaButti K."/>
            <person name="Lipzen A."/>
            <person name="Lin J."/>
            <person name="Amirebrahimi M."/>
            <person name="Hesse C.N."/>
            <person name="Spatafora J.W."/>
            <person name="Henrissat B."/>
            <person name="Hainaut M."/>
            <person name="Grigoriev I.V."/>
            <person name="Hibbett D.S."/>
        </authorList>
    </citation>
    <scope>NUCLEOTIDE SEQUENCE [LARGE SCALE GENOMIC DNA]</scope>
    <source>
        <strain evidence="2 3">TC161</strain>
    </source>
</reference>